<evidence type="ECO:0000313" key="2">
    <source>
        <dbReference type="EMBL" id="MFD0987450.1"/>
    </source>
</evidence>
<dbReference type="Pfam" id="PF00535">
    <property type="entry name" value="Glycos_transf_2"/>
    <property type="match status" value="1"/>
</dbReference>
<dbReference type="PANTHER" id="PTHR43685">
    <property type="entry name" value="GLYCOSYLTRANSFERASE"/>
    <property type="match status" value="1"/>
</dbReference>
<reference evidence="3" key="1">
    <citation type="journal article" date="2019" name="Int. J. Syst. Evol. Microbiol.">
        <title>The Global Catalogue of Microorganisms (GCM) 10K type strain sequencing project: providing services to taxonomists for standard genome sequencing and annotation.</title>
        <authorList>
            <consortium name="The Broad Institute Genomics Platform"/>
            <consortium name="The Broad Institute Genome Sequencing Center for Infectious Disease"/>
            <person name="Wu L."/>
            <person name="Ma J."/>
        </authorList>
    </citation>
    <scope>NUCLEOTIDE SEQUENCE [LARGE SCALE GENOMIC DNA]</scope>
    <source>
        <strain evidence="3">CCUG 61697</strain>
    </source>
</reference>
<dbReference type="CDD" id="cd06433">
    <property type="entry name" value="GT_2_WfgS_like"/>
    <property type="match status" value="1"/>
</dbReference>
<evidence type="ECO:0000259" key="1">
    <source>
        <dbReference type="Pfam" id="PF00535"/>
    </source>
</evidence>
<sequence>MSNPLSISLVTPTLNAGRFFGATLESVQAQGYENVEHIVADGGSTDDTLALARAASHGPTILDGTDTGIYDGMNRGLAAAQGEIVGILNADDRLAPDALVQVSQAFAGDPELDAVTGGCIMIDAAGKETSQLPWPRHRMTAASLLFGVPVINARFFRRSLLDRVGVFDPGMGLGADRELLWRVLAEKPKSQAIEAPLYLYRAHGGSSSLAGDSATRLRIWQEHLDLASRLLPGADRKRSQVLLCWRAFEGMKAVRHLQGIGDSDRAADIRRDLSETDRGWALKLPQALALGLKWRGRHSGY</sequence>
<dbReference type="SUPFAM" id="SSF53448">
    <property type="entry name" value="Nucleotide-diphospho-sugar transferases"/>
    <property type="match status" value="1"/>
</dbReference>
<comment type="caution">
    <text evidence="2">The sequence shown here is derived from an EMBL/GenBank/DDBJ whole genome shotgun (WGS) entry which is preliminary data.</text>
</comment>
<dbReference type="Gene3D" id="3.90.550.10">
    <property type="entry name" value="Spore Coat Polysaccharide Biosynthesis Protein SpsA, Chain A"/>
    <property type="match status" value="1"/>
</dbReference>
<dbReference type="EC" id="2.4.-.-" evidence="2"/>
<evidence type="ECO:0000313" key="3">
    <source>
        <dbReference type="Proteomes" id="UP001597102"/>
    </source>
</evidence>
<protein>
    <submittedName>
        <fullName evidence="2">Glycosyltransferase family 2 protein</fullName>
        <ecNumber evidence="2">2.4.-.-</ecNumber>
    </submittedName>
</protein>
<proteinExistence type="predicted"/>
<dbReference type="InterPro" id="IPR001173">
    <property type="entry name" value="Glyco_trans_2-like"/>
</dbReference>
<dbReference type="InterPro" id="IPR029044">
    <property type="entry name" value="Nucleotide-diphossugar_trans"/>
</dbReference>
<name>A0ABW3JAG1_9HYPH</name>
<dbReference type="EMBL" id="JBHTJO010000001">
    <property type="protein sequence ID" value="MFD0987450.1"/>
    <property type="molecule type" value="Genomic_DNA"/>
</dbReference>
<keyword evidence="2" id="KW-0328">Glycosyltransferase</keyword>
<feature type="domain" description="Glycosyltransferase 2-like" evidence="1">
    <location>
        <begin position="8"/>
        <end position="140"/>
    </location>
</feature>
<keyword evidence="2" id="KW-0808">Transferase</keyword>
<dbReference type="GO" id="GO:0016757">
    <property type="term" value="F:glycosyltransferase activity"/>
    <property type="evidence" value="ECO:0007669"/>
    <property type="project" value="UniProtKB-KW"/>
</dbReference>
<dbReference type="Proteomes" id="UP001597102">
    <property type="component" value="Unassembled WGS sequence"/>
</dbReference>
<accession>A0ABW3JAG1</accession>
<dbReference type="PANTHER" id="PTHR43685:SF2">
    <property type="entry name" value="GLYCOSYLTRANSFERASE 2-LIKE DOMAIN-CONTAINING PROTEIN"/>
    <property type="match status" value="1"/>
</dbReference>
<gene>
    <name evidence="2" type="ORF">ACFQ2F_10120</name>
</gene>
<dbReference type="RefSeq" id="WP_379089450.1">
    <property type="nucleotide sequence ID" value="NZ_JBHTJO010000001.1"/>
</dbReference>
<keyword evidence="3" id="KW-1185">Reference proteome</keyword>
<dbReference type="InterPro" id="IPR050834">
    <property type="entry name" value="Glycosyltransf_2"/>
</dbReference>
<organism evidence="2 3">
    <name type="scientific">Methyloligella solikamskensis</name>
    <dbReference type="NCBI Taxonomy" id="1177756"/>
    <lineage>
        <taxon>Bacteria</taxon>
        <taxon>Pseudomonadati</taxon>
        <taxon>Pseudomonadota</taxon>
        <taxon>Alphaproteobacteria</taxon>
        <taxon>Hyphomicrobiales</taxon>
        <taxon>Hyphomicrobiaceae</taxon>
        <taxon>Methyloligella</taxon>
    </lineage>
</organism>